<dbReference type="EMBL" id="BMGP01000003">
    <property type="protein sequence ID" value="GGF23550.1"/>
    <property type="molecule type" value="Genomic_DNA"/>
</dbReference>
<gene>
    <name evidence="3" type="ORF">GCM10011399_16420</name>
</gene>
<dbReference type="InterPro" id="IPR009293">
    <property type="entry name" value="UPF0478"/>
</dbReference>
<name>A0A917B7Q6_9MICO</name>
<sequence>MSGGDIAGLIAAGVFAVLVAIIAVPLVKLGKVFDETTLAIRDVSKGVAPILEESTTTIQEANKQLARVDVITSNVAEVTGNVNSLVALFAASLGGPLIAIASFGGAVRAAVRGTHAFDDDASDRADRSLRNATAKPKRDKSHSNDKSESKKASKASRAEY</sequence>
<keyword evidence="2" id="KW-0472">Membrane</keyword>
<feature type="transmembrane region" description="Helical" evidence="2">
    <location>
        <begin position="6"/>
        <end position="27"/>
    </location>
</feature>
<protein>
    <recommendedName>
        <fullName evidence="5">DUF948 domain-containing protein</fullName>
    </recommendedName>
</protein>
<proteinExistence type="predicted"/>
<evidence type="ECO:0008006" key="5">
    <source>
        <dbReference type="Google" id="ProtNLM"/>
    </source>
</evidence>
<feature type="compositionally biased region" description="Basic and acidic residues" evidence="1">
    <location>
        <begin position="141"/>
        <end position="160"/>
    </location>
</feature>
<comment type="caution">
    <text evidence="3">The sequence shown here is derived from an EMBL/GenBank/DDBJ whole genome shotgun (WGS) entry which is preliminary data.</text>
</comment>
<keyword evidence="2" id="KW-1133">Transmembrane helix</keyword>
<evidence type="ECO:0000256" key="1">
    <source>
        <dbReference type="SAM" id="MobiDB-lite"/>
    </source>
</evidence>
<organism evidence="3 4">
    <name type="scientific">Subtercola lobariae</name>
    <dbReference type="NCBI Taxonomy" id="1588641"/>
    <lineage>
        <taxon>Bacteria</taxon>
        <taxon>Bacillati</taxon>
        <taxon>Actinomycetota</taxon>
        <taxon>Actinomycetes</taxon>
        <taxon>Micrococcales</taxon>
        <taxon>Microbacteriaceae</taxon>
        <taxon>Subtercola</taxon>
    </lineage>
</organism>
<dbReference type="Pfam" id="PF06103">
    <property type="entry name" value="DUF948"/>
    <property type="match status" value="1"/>
</dbReference>
<feature type="compositionally biased region" description="Basic and acidic residues" evidence="1">
    <location>
        <begin position="119"/>
        <end position="129"/>
    </location>
</feature>
<reference evidence="3 4" key="1">
    <citation type="journal article" date="2014" name="Int. J. Syst. Evol. Microbiol.">
        <title>Complete genome sequence of Corynebacterium casei LMG S-19264T (=DSM 44701T), isolated from a smear-ripened cheese.</title>
        <authorList>
            <consortium name="US DOE Joint Genome Institute (JGI-PGF)"/>
            <person name="Walter F."/>
            <person name="Albersmeier A."/>
            <person name="Kalinowski J."/>
            <person name="Ruckert C."/>
        </authorList>
    </citation>
    <scope>NUCLEOTIDE SEQUENCE [LARGE SCALE GENOMIC DNA]</scope>
    <source>
        <strain evidence="3 4">CGMCC 1.12976</strain>
    </source>
</reference>
<evidence type="ECO:0000313" key="4">
    <source>
        <dbReference type="Proteomes" id="UP000598775"/>
    </source>
</evidence>
<dbReference type="AlphaFoldDB" id="A0A917B7Q6"/>
<feature type="region of interest" description="Disordered" evidence="1">
    <location>
        <begin position="119"/>
        <end position="160"/>
    </location>
</feature>
<keyword evidence="2" id="KW-0812">Transmembrane</keyword>
<evidence type="ECO:0000256" key="2">
    <source>
        <dbReference type="SAM" id="Phobius"/>
    </source>
</evidence>
<evidence type="ECO:0000313" key="3">
    <source>
        <dbReference type="EMBL" id="GGF23550.1"/>
    </source>
</evidence>
<dbReference type="Proteomes" id="UP000598775">
    <property type="component" value="Unassembled WGS sequence"/>
</dbReference>
<accession>A0A917B7Q6</accession>
<keyword evidence="4" id="KW-1185">Reference proteome</keyword>